<comment type="similarity">
    <text evidence="2 11 12">Belongs to the ATPase A chain family.</text>
</comment>
<evidence type="ECO:0000256" key="9">
    <source>
        <dbReference type="ARBA" id="ARBA00023136"/>
    </source>
</evidence>
<keyword evidence="3 11" id="KW-0813">Transport</keyword>
<dbReference type="InterPro" id="IPR045082">
    <property type="entry name" value="ATP_syn_F0_a_bact/chloroplast"/>
</dbReference>
<dbReference type="Gene3D" id="1.20.120.220">
    <property type="entry name" value="ATP synthase, F0 complex, subunit A"/>
    <property type="match status" value="1"/>
</dbReference>
<dbReference type="NCBIfam" id="TIGR01131">
    <property type="entry name" value="ATP_synt_6_or_A"/>
    <property type="match status" value="1"/>
</dbReference>
<evidence type="ECO:0000256" key="8">
    <source>
        <dbReference type="ARBA" id="ARBA00023065"/>
    </source>
</evidence>
<comment type="function">
    <text evidence="11 12">Key component of the proton channel; it plays a direct role in the translocation of protons across the membrane.</text>
</comment>
<dbReference type="PRINTS" id="PR00123">
    <property type="entry name" value="ATPASEA"/>
</dbReference>
<dbReference type="Proteomes" id="UP000197032">
    <property type="component" value="Unassembled WGS sequence"/>
</dbReference>
<dbReference type="GO" id="GO:0045259">
    <property type="term" value="C:proton-transporting ATP synthase complex"/>
    <property type="evidence" value="ECO:0007669"/>
    <property type="project" value="UniProtKB-KW"/>
</dbReference>
<dbReference type="PANTHER" id="PTHR42823:SF3">
    <property type="entry name" value="ATP SYNTHASE SUBUNIT A, CHLOROPLASTIC"/>
    <property type="match status" value="1"/>
</dbReference>
<evidence type="ECO:0000313" key="14">
    <source>
        <dbReference type="Proteomes" id="UP000197032"/>
    </source>
</evidence>
<evidence type="ECO:0000256" key="1">
    <source>
        <dbReference type="ARBA" id="ARBA00004141"/>
    </source>
</evidence>
<name>A0A1Z5HWX0_9FIRM</name>
<dbReference type="InterPro" id="IPR035908">
    <property type="entry name" value="F0_ATP_A_sf"/>
</dbReference>
<evidence type="ECO:0000256" key="2">
    <source>
        <dbReference type="ARBA" id="ARBA00006810"/>
    </source>
</evidence>
<keyword evidence="14" id="KW-1185">Reference proteome</keyword>
<keyword evidence="11" id="KW-1003">Cell membrane</keyword>
<feature type="transmembrane region" description="Helical" evidence="11">
    <location>
        <begin position="26"/>
        <end position="43"/>
    </location>
</feature>
<evidence type="ECO:0000256" key="7">
    <source>
        <dbReference type="ARBA" id="ARBA00022989"/>
    </source>
</evidence>
<comment type="caution">
    <text evidence="13">The sequence shown here is derived from an EMBL/GenBank/DDBJ whole genome shotgun (WGS) entry which is preliminary data.</text>
</comment>
<keyword evidence="7 11" id="KW-1133">Transmembrane helix</keyword>
<sequence>MEHGGGHEVPGALFHLFGLEVTSRVTTMWAIMLLIIVFSWLATRNLRRVPTGAQNVMEMITEALLDFFAGIMGYRRAKQYLPLLMTLFIFILISNYSGLLPMAGKIPGLAAPTSAWGVTLGLAIVVFFATQISGFKTHGLGYLKHFIQPVAFMLPLVVIEQFVRPLSLSLRLFGNIFGEEMTIEQLFELVHAFVPLPMMFLSLLMGLIQAVVFTLLTAVYIAEATEEHAEHH</sequence>
<proteinExistence type="inferred from homology"/>
<gene>
    <name evidence="11" type="primary">atpB</name>
    <name evidence="13" type="ORF">KKC1_29580</name>
</gene>
<keyword evidence="6 11" id="KW-0375">Hydrogen ion transport</keyword>
<dbReference type="HAMAP" id="MF_01393">
    <property type="entry name" value="ATP_synth_a_bact"/>
    <property type="match status" value="1"/>
</dbReference>
<keyword evidence="4 11" id="KW-0138">CF(0)</keyword>
<comment type="subcellular location">
    <subcellularLocation>
        <location evidence="11 12">Cell membrane</location>
        <topology evidence="11 12">Multi-pass membrane protein</topology>
    </subcellularLocation>
    <subcellularLocation>
        <location evidence="1">Membrane</location>
        <topology evidence="1">Multi-pass membrane protein</topology>
    </subcellularLocation>
</comment>
<dbReference type="AlphaFoldDB" id="A0A1Z5HWX0"/>
<evidence type="ECO:0000313" key="13">
    <source>
        <dbReference type="EMBL" id="GAW93831.1"/>
    </source>
</evidence>
<evidence type="ECO:0000256" key="5">
    <source>
        <dbReference type="ARBA" id="ARBA00022692"/>
    </source>
</evidence>
<keyword evidence="8 11" id="KW-0406">Ion transport</keyword>
<feature type="transmembrane region" description="Helical" evidence="11">
    <location>
        <begin position="80"/>
        <end position="97"/>
    </location>
</feature>
<feature type="transmembrane region" description="Helical" evidence="11">
    <location>
        <begin position="199"/>
        <end position="222"/>
    </location>
</feature>
<evidence type="ECO:0000256" key="6">
    <source>
        <dbReference type="ARBA" id="ARBA00022781"/>
    </source>
</evidence>
<dbReference type="GO" id="GO:0042777">
    <property type="term" value="P:proton motive force-driven plasma membrane ATP synthesis"/>
    <property type="evidence" value="ECO:0007669"/>
    <property type="project" value="TreeGrafter"/>
</dbReference>
<evidence type="ECO:0000256" key="4">
    <source>
        <dbReference type="ARBA" id="ARBA00022547"/>
    </source>
</evidence>
<dbReference type="Pfam" id="PF00119">
    <property type="entry name" value="ATP-synt_A"/>
    <property type="match status" value="1"/>
</dbReference>
<dbReference type="OrthoDB" id="9789241at2"/>
<organism evidence="13 14">
    <name type="scientific">Calderihabitans maritimus</name>
    <dbReference type="NCBI Taxonomy" id="1246530"/>
    <lineage>
        <taxon>Bacteria</taxon>
        <taxon>Bacillati</taxon>
        <taxon>Bacillota</taxon>
        <taxon>Clostridia</taxon>
        <taxon>Neomoorellales</taxon>
        <taxon>Calderihabitantaceae</taxon>
        <taxon>Calderihabitans</taxon>
    </lineage>
</organism>
<dbReference type="RefSeq" id="WP_088554894.1">
    <property type="nucleotide sequence ID" value="NZ_BDGJ01000168.1"/>
</dbReference>
<dbReference type="PANTHER" id="PTHR42823">
    <property type="entry name" value="ATP SYNTHASE SUBUNIT A, CHLOROPLASTIC"/>
    <property type="match status" value="1"/>
</dbReference>
<accession>A0A1Z5HWX0</accession>
<dbReference type="GO" id="GO:0005886">
    <property type="term" value="C:plasma membrane"/>
    <property type="evidence" value="ECO:0007669"/>
    <property type="project" value="UniProtKB-SubCell"/>
</dbReference>
<evidence type="ECO:0000256" key="12">
    <source>
        <dbReference type="RuleBase" id="RU000483"/>
    </source>
</evidence>
<dbReference type="InterPro" id="IPR000568">
    <property type="entry name" value="ATP_synth_F0_asu"/>
</dbReference>
<keyword evidence="9 11" id="KW-0472">Membrane</keyword>
<dbReference type="PROSITE" id="PS00449">
    <property type="entry name" value="ATPASE_A"/>
    <property type="match status" value="1"/>
</dbReference>
<dbReference type="SUPFAM" id="SSF81336">
    <property type="entry name" value="F1F0 ATP synthase subunit A"/>
    <property type="match status" value="1"/>
</dbReference>
<evidence type="ECO:0000256" key="11">
    <source>
        <dbReference type="HAMAP-Rule" id="MF_01393"/>
    </source>
</evidence>
<evidence type="ECO:0000256" key="10">
    <source>
        <dbReference type="ARBA" id="ARBA00023310"/>
    </source>
</evidence>
<dbReference type="EMBL" id="BDGJ01000168">
    <property type="protein sequence ID" value="GAW93831.1"/>
    <property type="molecule type" value="Genomic_DNA"/>
</dbReference>
<reference evidence="14" key="1">
    <citation type="journal article" date="2017" name="Appl. Environ. Microbiol.">
        <title>Genomic analysis of Calderihabitans maritimus KKC1, a thermophilic hydrogenogenic carboxydotrophic bacterium isolated from marine sediment.</title>
        <authorList>
            <person name="Omae K."/>
            <person name="Yoneda Y."/>
            <person name="Fukuyama Y."/>
            <person name="Yoshida T."/>
            <person name="Sako Y."/>
        </authorList>
    </citation>
    <scope>NUCLEOTIDE SEQUENCE [LARGE SCALE GENOMIC DNA]</scope>
    <source>
        <strain evidence="14">KKC1</strain>
    </source>
</reference>
<dbReference type="InterPro" id="IPR023011">
    <property type="entry name" value="ATP_synth_F0_asu_AS"/>
</dbReference>
<keyword evidence="10 11" id="KW-0066">ATP synthesis</keyword>
<evidence type="ECO:0000256" key="3">
    <source>
        <dbReference type="ARBA" id="ARBA00022448"/>
    </source>
</evidence>
<feature type="transmembrane region" description="Helical" evidence="11">
    <location>
        <begin position="142"/>
        <end position="163"/>
    </location>
</feature>
<keyword evidence="5 11" id="KW-0812">Transmembrane</keyword>
<protein>
    <recommendedName>
        <fullName evidence="11 12">ATP synthase subunit a</fullName>
    </recommendedName>
    <alternativeName>
        <fullName evidence="11">ATP synthase F0 sector subunit a</fullName>
    </alternativeName>
    <alternativeName>
        <fullName evidence="11">F-ATPase subunit 6</fullName>
    </alternativeName>
</protein>
<feature type="transmembrane region" description="Helical" evidence="11">
    <location>
        <begin position="109"/>
        <end position="130"/>
    </location>
</feature>
<dbReference type="GO" id="GO:0046933">
    <property type="term" value="F:proton-transporting ATP synthase activity, rotational mechanism"/>
    <property type="evidence" value="ECO:0007669"/>
    <property type="project" value="UniProtKB-UniRule"/>
</dbReference>
<dbReference type="CDD" id="cd00310">
    <property type="entry name" value="ATP-synt_Fo_a_6"/>
    <property type="match status" value="1"/>
</dbReference>